<feature type="compositionally biased region" description="Basic and acidic residues" evidence="2">
    <location>
        <begin position="1"/>
        <end position="10"/>
    </location>
</feature>
<organism evidence="3 4">
    <name type="scientific">Desulfomicrobium baculatum (strain DSM 4028 / VKM B-1378 / X)</name>
    <name type="common">Desulfovibrio baculatus</name>
    <dbReference type="NCBI Taxonomy" id="525897"/>
    <lineage>
        <taxon>Bacteria</taxon>
        <taxon>Pseudomonadati</taxon>
        <taxon>Thermodesulfobacteriota</taxon>
        <taxon>Desulfovibrionia</taxon>
        <taxon>Desulfovibrionales</taxon>
        <taxon>Desulfomicrobiaceae</taxon>
        <taxon>Desulfomicrobium</taxon>
    </lineage>
</organism>
<dbReference type="Pfam" id="PF10087">
    <property type="entry name" value="DUF2325"/>
    <property type="match status" value="1"/>
</dbReference>
<dbReference type="Proteomes" id="UP000002216">
    <property type="component" value="Chromosome"/>
</dbReference>
<dbReference type="OrthoDB" id="7829313at2"/>
<dbReference type="AlphaFoldDB" id="C7LXD2"/>
<reference evidence="3 4" key="1">
    <citation type="journal article" date="2009" name="Stand. Genomic Sci.">
        <title>Complete genome sequence of Desulfomicrobium baculatum type strain (X).</title>
        <authorList>
            <person name="Copeland A."/>
            <person name="Spring S."/>
            <person name="Goker M."/>
            <person name="Schneider S."/>
            <person name="Lapidus A."/>
            <person name="Del Rio T.G."/>
            <person name="Tice H."/>
            <person name="Cheng J.F."/>
            <person name="Chen F."/>
            <person name="Nolan M."/>
            <person name="Bruce D."/>
            <person name="Goodwin L."/>
            <person name="Pitluck S."/>
            <person name="Ivanova N."/>
            <person name="Mavrommatis K."/>
            <person name="Ovchinnikova G."/>
            <person name="Pati A."/>
            <person name="Chen A."/>
            <person name="Palaniappan K."/>
            <person name="Land M."/>
            <person name="Hauser L."/>
            <person name="Chang Y.J."/>
            <person name="Jeffries C.C."/>
            <person name="Meincke L."/>
            <person name="Sims D."/>
            <person name="Brettin T."/>
            <person name="Detter J.C."/>
            <person name="Han C."/>
            <person name="Chain P."/>
            <person name="Bristow J."/>
            <person name="Eisen J.A."/>
            <person name="Markowitz V."/>
            <person name="Hugenholtz P."/>
            <person name="Kyrpides N.C."/>
            <person name="Klenk H.P."/>
            <person name="Lucas S."/>
        </authorList>
    </citation>
    <scope>NUCLEOTIDE SEQUENCE [LARGE SCALE GENOMIC DNA]</scope>
    <source>
        <strain evidence="4">DSM 4028 / VKM B-1378 / X</strain>
    </source>
</reference>
<evidence type="ECO:0000313" key="3">
    <source>
        <dbReference type="EMBL" id="ACU90003.1"/>
    </source>
</evidence>
<dbReference type="EMBL" id="CP001629">
    <property type="protein sequence ID" value="ACU90003.1"/>
    <property type="molecule type" value="Genomic_DNA"/>
</dbReference>
<sequence length="149" mass="16569">MNKSVEQHDLGKHRRHSRKGFSAQPNADESSYVPCRSGDCAQCPSYDLCRKRVLIVGGIERMEKAYRKLVEERGGIFEYHAGHMKSGGKGLENSVQRADLVLCPVNCNSHGACLKVKSLGKKFKKPVHMLSNFSLSAVARTMERLHAAN</sequence>
<evidence type="ECO:0008006" key="5">
    <source>
        <dbReference type="Google" id="ProtNLM"/>
    </source>
</evidence>
<dbReference type="eggNOG" id="COG3206">
    <property type="taxonomic scope" value="Bacteria"/>
</dbReference>
<feature type="region of interest" description="Disordered" evidence="2">
    <location>
        <begin position="1"/>
        <end position="33"/>
    </location>
</feature>
<name>C7LXD2_DESBD</name>
<protein>
    <recommendedName>
        <fullName evidence="5">DUF2325 domain-containing protein</fullName>
    </recommendedName>
</protein>
<dbReference type="KEGG" id="dba:Dbac_1912"/>
<dbReference type="RefSeq" id="WP_015774094.1">
    <property type="nucleotide sequence ID" value="NC_013173.1"/>
</dbReference>
<dbReference type="STRING" id="525897.Dbac_1912"/>
<proteinExistence type="inferred from homology"/>
<evidence type="ECO:0000256" key="2">
    <source>
        <dbReference type="SAM" id="MobiDB-lite"/>
    </source>
</evidence>
<gene>
    <name evidence="3" type="ordered locus">Dbac_1912</name>
</gene>
<dbReference type="InterPro" id="IPR016772">
    <property type="entry name" value="UCP020408"/>
</dbReference>
<comment type="similarity">
    <text evidence="1">Belongs to the UPF0751 family.</text>
</comment>
<dbReference type="HOGENOM" id="CLU_1746680_0_0_7"/>
<evidence type="ECO:0000256" key="1">
    <source>
        <dbReference type="ARBA" id="ARBA00007189"/>
    </source>
</evidence>
<keyword evidence="4" id="KW-1185">Reference proteome</keyword>
<evidence type="ECO:0000313" key="4">
    <source>
        <dbReference type="Proteomes" id="UP000002216"/>
    </source>
</evidence>
<accession>C7LXD2</accession>